<dbReference type="Gene3D" id="6.10.250.3030">
    <property type="match status" value="1"/>
</dbReference>
<evidence type="ECO:0000259" key="1">
    <source>
        <dbReference type="Pfam" id="PF00651"/>
    </source>
</evidence>
<protein>
    <recommendedName>
        <fullName evidence="1">BTB domain-containing protein</fullName>
    </recommendedName>
</protein>
<proteinExistence type="predicted"/>
<organism evidence="2 3">
    <name type="scientific">Haemaphysalis longicornis</name>
    <name type="common">Bush tick</name>
    <dbReference type="NCBI Taxonomy" id="44386"/>
    <lineage>
        <taxon>Eukaryota</taxon>
        <taxon>Metazoa</taxon>
        <taxon>Ecdysozoa</taxon>
        <taxon>Arthropoda</taxon>
        <taxon>Chelicerata</taxon>
        <taxon>Arachnida</taxon>
        <taxon>Acari</taxon>
        <taxon>Parasitiformes</taxon>
        <taxon>Ixodida</taxon>
        <taxon>Ixodoidea</taxon>
        <taxon>Ixodidae</taxon>
        <taxon>Haemaphysalinae</taxon>
        <taxon>Haemaphysalis</taxon>
    </lineage>
</organism>
<gene>
    <name evidence="2" type="ORF">HPB48_000795</name>
</gene>
<dbReference type="Proteomes" id="UP000821853">
    <property type="component" value="Chromosome 4"/>
</dbReference>
<evidence type="ECO:0000313" key="3">
    <source>
        <dbReference type="Proteomes" id="UP000821853"/>
    </source>
</evidence>
<feature type="domain" description="BTB" evidence="1">
    <location>
        <begin position="1"/>
        <end position="41"/>
    </location>
</feature>
<dbReference type="VEuPathDB" id="VectorBase:HLOH_062509"/>
<dbReference type="EMBL" id="JABSTR010000006">
    <property type="protein sequence ID" value="KAH9374494.1"/>
    <property type="molecule type" value="Genomic_DNA"/>
</dbReference>
<comment type="caution">
    <text evidence="2">The sequence shown here is derived from an EMBL/GenBank/DDBJ whole genome shotgun (WGS) entry which is preliminary data.</text>
</comment>
<sequence length="83" mass="8751">MLQFIYTGSVVIDATPPELIGAADKYTTGGLQAICERSLSAHINVETAAALLLLADQHRADRLKASAMDVILTQAQGLKDTPG</sequence>
<accession>A0A9J6G7Y4</accession>
<dbReference type="Pfam" id="PF00651">
    <property type="entry name" value="BTB"/>
    <property type="match status" value="1"/>
</dbReference>
<dbReference type="PANTHER" id="PTHR24413">
    <property type="entry name" value="SPECKLE-TYPE POZ PROTEIN"/>
    <property type="match status" value="1"/>
</dbReference>
<evidence type="ECO:0000313" key="2">
    <source>
        <dbReference type="EMBL" id="KAH9374494.1"/>
    </source>
</evidence>
<dbReference type="Gene3D" id="3.30.710.10">
    <property type="entry name" value="Potassium Channel Kv1.1, Chain A"/>
    <property type="match status" value="1"/>
</dbReference>
<dbReference type="AlphaFoldDB" id="A0A9J6G7Y4"/>
<keyword evidence="3" id="KW-1185">Reference proteome</keyword>
<dbReference type="InterPro" id="IPR011333">
    <property type="entry name" value="SKP1/BTB/POZ_sf"/>
</dbReference>
<dbReference type="OMA" id="FIAVMRR"/>
<reference evidence="2 3" key="1">
    <citation type="journal article" date="2020" name="Cell">
        <title>Large-Scale Comparative Analyses of Tick Genomes Elucidate Their Genetic Diversity and Vector Capacities.</title>
        <authorList>
            <consortium name="Tick Genome and Microbiome Consortium (TIGMIC)"/>
            <person name="Jia N."/>
            <person name="Wang J."/>
            <person name="Shi W."/>
            <person name="Du L."/>
            <person name="Sun Y."/>
            <person name="Zhan W."/>
            <person name="Jiang J.F."/>
            <person name="Wang Q."/>
            <person name="Zhang B."/>
            <person name="Ji P."/>
            <person name="Bell-Sakyi L."/>
            <person name="Cui X.M."/>
            <person name="Yuan T.T."/>
            <person name="Jiang B.G."/>
            <person name="Yang W.F."/>
            <person name="Lam T.T."/>
            <person name="Chang Q.C."/>
            <person name="Ding S.J."/>
            <person name="Wang X.J."/>
            <person name="Zhu J.G."/>
            <person name="Ruan X.D."/>
            <person name="Zhao L."/>
            <person name="Wei J.T."/>
            <person name="Ye R.Z."/>
            <person name="Que T.C."/>
            <person name="Du C.H."/>
            <person name="Zhou Y.H."/>
            <person name="Cheng J.X."/>
            <person name="Dai P.F."/>
            <person name="Guo W.B."/>
            <person name="Han X.H."/>
            <person name="Huang E.J."/>
            <person name="Li L.F."/>
            <person name="Wei W."/>
            <person name="Gao Y.C."/>
            <person name="Liu J.Z."/>
            <person name="Shao H.Z."/>
            <person name="Wang X."/>
            <person name="Wang C.C."/>
            <person name="Yang T.C."/>
            <person name="Huo Q.B."/>
            <person name="Li W."/>
            <person name="Chen H.Y."/>
            <person name="Chen S.E."/>
            <person name="Zhou L.G."/>
            <person name="Ni X.B."/>
            <person name="Tian J.H."/>
            <person name="Sheng Y."/>
            <person name="Liu T."/>
            <person name="Pan Y.S."/>
            <person name="Xia L.Y."/>
            <person name="Li J."/>
            <person name="Zhao F."/>
            <person name="Cao W.C."/>
        </authorList>
    </citation>
    <scope>NUCLEOTIDE SEQUENCE [LARGE SCALE GENOMIC DNA]</scope>
    <source>
        <strain evidence="2">HaeL-2018</strain>
    </source>
</reference>
<name>A0A9J6G7Y4_HAELO</name>
<dbReference type="InterPro" id="IPR000210">
    <property type="entry name" value="BTB/POZ_dom"/>
</dbReference>
<dbReference type="OrthoDB" id="6408997at2759"/>